<dbReference type="EMBL" id="FPLD01000021">
    <property type="protein sequence ID" value="SGY86508.1"/>
    <property type="molecule type" value="Genomic_DNA"/>
</dbReference>
<dbReference type="OrthoDB" id="6250531at2"/>
<evidence type="ECO:0000256" key="1">
    <source>
        <dbReference type="ARBA" id="ARBA00022741"/>
    </source>
</evidence>
<dbReference type="InterPro" id="IPR050625">
    <property type="entry name" value="ParA/MinD_ATPase"/>
</dbReference>
<dbReference type="Gene3D" id="3.40.50.300">
    <property type="entry name" value="P-loop containing nucleotide triphosphate hydrolases"/>
    <property type="match status" value="1"/>
</dbReference>
<dbReference type="GO" id="GO:0016887">
    <property type="term" value="F:ATP hydrolysis activity"/>
    <property type="evidence" value="ECO:0007669"/>
    <property type="project" value="TreeGrafter"/>
</dbReference>
<evidence type="ECO:0000313" key="3">
    <source>
        <dbReference type="EMBL" id="SGY86508.1"/>
    </source>
</evidence>
<dbReference type="Proteomes" id="UP000183794">
    <property type="component" value="Unassembled WGS sequence"/>
</dbReference>
<dbReference type="PANTHER" id="PTHR43384:SF6">
    <property type="entry name" value="SEPTUM SITE-DETERMINING PROTEIN MIND HOMOLOG, CHLOROPLASTIC"/>
    <property type="match status" value="1"/>
</dbReference>
<reference evidence="3 4" key="1">
    <citation type="submission" date="2016-11" db="EMBL/GenBank/DDBJ databases">
        <authorList>
            <person name="Jaros S."/>
            <person name="Januszkiewicz K."/>
            <person name="Wedrychowicz H."/>
        </authorList>
    </citation>
    <scope>NUCLEOTIDE SEQUENCE [LARGE SCALE GENOMIC DNA]</scope>
    <source>
        <strain evidence="3">NVI 5450</strain>
    </source>
</reference>
<dbReference type="GO" id="GO:0005524">
    <property type="term" value="F:ATP binding"/>
    <property type="evidence" value="ECO:0007669"/>
    <property type="project" value="UniProtKB-KW"/>
</dbReference>
<dbReference type="RefSeq" id="WP_075517949.1">
    <property type="nucleotide sequence ID" value="NZ_FPLD01000021.1"/>
</dbReference>
<dbReference type="InterPro" id="IPR027417">
    <property type="entry name" value="P-loop_NTPase"/>
</dbReference>
<proteinExistence type="predicted"/>
<dbReference type="SUPFAM" id="SSF52540">
    <property type="entry name" value="P-loop containing nucleoside triphosphate hydrolases"/>
    <property type="match status" value="1"/>
</dbReference>
<organism evidence="3 4">
    <name type="scientific">Moritella viscosa</name>
    <dbReference type="NCBI Taxonomy" id="80854"/>
    <lineage>
        <taxon>Bacteria</taxon>
        <taxon>Pseudomonadati</taxon>
        <taxon>Pseudomonadota</taxon>
        <taxon>Gammaproteobacteria</taxon>
        <taxon>Alteromonadales</taxon>
        <taxon>Moritellaceae</taxon>
        <taxon>Moritella</taxon>
    </lineage>
</organism>
<sequence>MLDIVDLLKSKNDEKVKHEDTFSAVLFNQTVECKELVEEAFRFEGITTPASIENTDENIRRHVRESSIEVVLVDLNRSQNVTKDMERISHLLPNHASVIVIGSEDAISTIRNLKQMGFYYLFWPITKVELVDFVKHVYENRKKQAGLGKNRIAKKVAVWGSKGGLGTTLLTSEIGLILSDLKNSSCVIVDHNFSGGDIDIFLGIPDFEKRMVQKGGMTAGMDFSYATSMTRKVNDMLSVLSIESAELNELELKEYIRIFATELAKQNNFILEDLSRSVNSKKDLLYVSQECDIFVLVIEPSVASVREACRLISELDRIGSPLRCILVMNYARPEISACISRAEVEKCLGQKIDIVCGFDKSAAKDIIEGKHIYQLNSALSSNIHKLTGLILGQESRVTKPFSIKQLFKGRT</sequence>
<protein>
    <submittedName>
        <fullName evidence="3">ATPases involved in chromosome partitioning</fullName>
    </submittedName>
</protein>
<dbReference type="GO" id="GO:0005829">
    <property type="term" value="C:cytosol"/>
    <property type="evidence" value="ECO:0007669"/>
    <property type="project" value="TreeGrafter"/>
</dbReference>
<evidence type="ECO:0000256" key="2">
    <source>
        <dbReference type="ARBA" id="ARBA00022840"/>
    </source>
</evidence>
<dbReference type="GO" id="GO:0009898">
    <property type="term" value="C:cytoplasmic side of plasma membrane"/>
    <property type="evidence" value="ECO:0007669"/>
    <property type="project" value="TreeGrafter"/>
</dbReference>
<keyword evidence="2" id="KW-0067">ATP-binding</keyword>
<accession>A0A1L0DCY9</accession>
<name>A0A1L0DCY9_9GAMM</name>
<gene>
    <name evidence="3" type="ORF">NVI5450_0628</name>
</gene>
<evidence type="ECO:0000313" key="4">
    <source>
        <dbReference type="Proteomes" id="UP000183794"/>
    </source>
</evidence>
<dbReference type="AlphaFoldDB" id="A0A1L0DCY9"/>
<dbReference type="PANTHER" id="PTHR43384">
    <property type="entry name" value="SEPTUM SITE-DETERMINING PROTEIN MIND HOMOLOG, CHLOROPLASTIC-RELATED"/>
    <property type="match status" value="1"/>
</dbReference>
<dbReference type="GO" id="GO:0051782">
    <property type="term" value="P:negative regulation of cell division"/>
    <property type="evidence" value="ECO:0007669"/>
    <property type="project" value="TreeGrafter"/>
</dbReference>
<dbReference type="Gene3D" id="3.40.50.2300">
    <property type="match status" value="1"/>
</dbReference>
<keyword evidence="1" id="KW-0547">Nucleotide-binding</keyword>